<feature type="compositionally biased region" description="Low complexity" evidence="1">
    <location>
        <begin position="113"/>
        <end position="153"/>
    </location>
</feature>
<dbReference type="InterPro" id="IPR051017">
    <property type="entry name" value="Aldolase-II_Adducin_sf"/>
</dbReference>
<proteinExistence type="predicted"/>
<accession>A0A8M1FF26</accession>
<dbReference type="Proteomes" id="UP000261680">
    <property type="component" value="Unplaced"/>
</dbReference>
<dbReference type="GO" id="GO:0014069">
    <property type="term" value="C:postsynaptic density"/>
    <property type="evidence" value="ECO:0007669"/>
    <property type="project" value="TreeGrafter"/>
</dbReference>
<dbReference type="GO" id="GO:0005912">
    <property type="term" value="C:adherens junction"/>
    <property type="evidence" value="ECO:0007669"/>
    <property type="project" value="TreeGrafter"/>
</dbReference>
<dbReference type="GO" id="GO:1903393">
    <property type="term" value="P:positive regulation of adherens junction organization"/>
    <property type="evidence" value="ECO:0007669"/>
    <property type="project" value="TreeGrafter"/>
</dbReference>
<name>A0A8M1FF26_URSMA</name>
<dbReference type="GO" id="GO:1903142">
    <property type="term" value="P:positive regulation of establishment of endothelial barrier"/>
    <property type="evidence" value="ECO:0007669"/>
    <property type="project" value="TreeGrafter"/>
</dbReference>
<dbReference type="AlphaFoldDB" id="A0A8M1FF26"/>
<dbReference type="GO" id="GO:0005886">
    <property type="term" value="C:plasma membrane"/>
    <property type="evidence" value="ECO:0007669"/>
    <property type="project" value="TreeGrafter"/>
</dbReference>
<protein>
    <submittedName>
        <fullName evidence="3">Alpha-adducin-like</fullName>
    </submittedName>
</protein>
<dbReference type="PANTHER" id="PTHR10672:SF4">
    <property type="entry name" value="ALPHA-ADDUCIN"/>
    <property type="match status" value="1"/>
</dbReference>
<dbReference type="RefSeq" id="XP_040480865.1">
    <property type="nucleotide sequence ID" value="XM_040624931.1"/>
</dbReference>
<dbReference type="GO" id="GO:0051016">
    <property type="term" value="P:barbed-end actin filament capping"/>
    <property type="evidence" value="ECO:0007669"/>
    <property type="project" value="TreeGrafter"/>
</dbReference>
<feature type="region of interest" description="Disordered" evidence="1">
    <location>
        <begin position="35"/>
        <end position="176"/>
    </location>
</feature>
<evidence type="ECO:0000256" key="1">
    <source>
        <dbReference type="SAM" id="MobiDB-lite"/>
    </source>
</evidence>
<dbReference type="GO" id="GO:0005856">
    <property type="term" value="C:cytoskeleton"/>
    <property type="evidence" value="ECO:0007669"/>
    <property type="project" value="TreeGrafter"/>
</dbReference>
<dbReference type="KEGG" id="umr:121101420"/>
<dbReference type="GO" id="GO:0051015">
    <property type="term" value="F:actin filament binding"/>
    <property type="evidence" value="ECO:0007669"/>
    <property type="project" value="TreeGrafter"/>
</dbReference>
<dbReference type="GO" id="GO:0005925">
    <property type="term" value="C:focal adhesion"/>
    <property type="evidence" value="ECO:0007669"/>
    <property type="project" value="TreeGrafter"/>
</dbReference>
<keyword evidence="2" id="KW-1185">Reference proteome</keyword>
<dbReference type="GeneID" id="121101420"/>
<sequence length="176" mass="18151">MVEFPGDPTGHLCTFCRPLEPSPAAVSVRGAASLSGRPARVGGCSSALSLVPRPPDLPQEATSGEDSDAATFKPTLPDLSPDEPSEALSFPTLEEEEEEEGLCEAREPPSPARSPVAASPEPASAPAVEEATSPAAEEGAAVDPGSDGSPGKSPSKKKKKFRTPSFLKKSKKRSDS</sequence>
<dbReference type="OrthoDB" id="3238794at2759"/>
<gene>
    <name evidence="3" type="primary">LOC121101420</name>
</gene>
<feature type="compositionally biased region" description="Basic residues" evidence="1">
    <location>
        <begin position="154"/>
        <end position="176"/>
    </location>
</feature>
<evidence type="ECO:0000313" key="2">
    <source>
        <dbReference type="Proteomes" id="UP000261680"/>
    </source>
</evidence>
<dbReference type="PANTHER" id="PTHR10672">
    <property type="entry name" value="ADDUCIN"/>
    <property type="match status" value="1"/>
</dbReference>
<reference evidence="3" key="1">
    <citation type="submission" date="2025-08" db="UniProtKB">
        <authorList>
            <consortium name="RefSeq"/>
        </authorList>
    </citation>
    <scope>IDENTIFICATION</scope>
    <source>
        <tissue evidence="3">Whole blood</tissue>
    </source>
</reference>
<feature type="compositionally biased region" description="Acidic residues" evidence="1">
    <location>
        <begin position="93"/>
        <end position="102"/>
    </location>
</feature>
<organism evidence="2 3">
    <name type="scientific">Ursus maritimus</name>
    <name type="common">Polar bear</name>
    <name type="synonym">Thalarctos maritimus</name>
    <dbReference type="NCBI Taxonomy" id="29073"/>
    <lineage>
        <taxon>Eukaryota</taxon>
        <taxon>Metazoa</taxon>
        <taxon>Chordata</taxon>
        <taxon>Craniata</taxon>
        <taxon>Vertebrata</taxon>
        <taxon>Euteleostomi</taxon>
        <taxon>Mammalia</taxon>
        <taxon>Eutheria</taxon>
        <taxon>Laurasiatheria</taxon>
        <taxon>Carnivora</taxon>
        <taxon>Caniformia</taxon>
        <taxon>Ursidae</taxon>
        <taxon>Ursus</taxon>
    </lineage>
</organism>
<evidence type="ECO:0000313" key="3">
    <source>
        <dbReference type="RefSeq" id="XP_040480865.1"/>
    </source>
</evidence>